<dbReference type="PROSITE" id="PS50043">
    <property type="entry name" value="HTH_LUXR_2"/>
    <property type="match status" value="1"/>
</dbReference>
<dbReference type="PANTHER" id="PTHR43214:SF38">
    <property type="entry name" value="NITRATE_NITRITE RESPONSE REGULATOR PROTEIN NARL"/>
    <property type="match status" value="1"/>
</dbReference>
<dbReference type="PANTHER" id="PTHR43214">
    <property type="entry name" value="TWO-COMPONENT RESPONSE REGULATOR"/>
    <property type="match status" value="1"/>
</dbReference>
<gene>
    <name evidence="3" type="ORF">D5R81_08190</name>
</gene>
<dbReference type="GO" id="GO:0003677">
    <property type="term" value="F:DNA binding"/>
    <property type="evidence" value="ECO:0007669"/>
    <property type="project" value="UniProtKB-KW"/>
</dbReference>
<dbReference type="InterPro" id="IPR000792">
    <property type="entry name" value="Tscrpt_reg_LuxR_C"/>
</dbReference>
<sequence length="221" mass="25109">MSQVKELLFLHEFNTPCHLAILAESVGLKVRVLKSTAEVIQANKNAESFCLVPQKGMPLDSKGMPLAIAKLIGEMSIAIYQAERGRLAEEQAIVLGIQGILYSDLGMDLLLTGLKKMLNNELWYDRKLLSNTLQNLVKKIQPEIEHSINEESLAMWQMLTFREKTIIKLVASGARNKEIAYRLCISEHTVKAHISSIFRKTQSRNRVELLRWSNNYQAQFV</sequence>
<name>A0A3A6TX63_9GAMM</name>
<dbReference type="Pfam" id="PF00196">
    <property type="entry name" value="GerE"/>
    <property type="match status" value="1"/>
</dbReference>
<dbReference type="InterPro" id="IPR036388">
    <property type="entry name" value="WH-like_DNA-bd_sf"/>
</dbReference>
<keyword evidence="1 3" id="KW-0238">DNA-binding</keyword>
<dbReference type="PRINTS" id="PR00038">
    <property type="entry name" value="HTHLUXR"/>
</dbReference>
<evidence type="ECO:0000259" key="2">
    <source>
        <dbReference type="PROSITE" id="PS50043"/>
    </source>
</evidence>
<dbReference type="PROSITE" id="PS00622">
    <property type="entry name" value="HTH_LUXR_1"/>
    <property type="match status" value="1"/>
</dbReference>
<dbReference type="OrthoDB" id="561214at2"/>
<dbReference type="SUPFAM" id="SSF46894">
    <property type="entry name" value="C-terminal effector domain of the bipartite response regulators"/>
    <property type="match status" value="1"/>
</dbReference>
<reference evidence="3 4" key="1">
    <citation type="submission" date="2018-09" db="EMBL/GenBank/DDBJ databases">
        <title>Phylogeny of the Shewanellaceae, and recommendation for two new genera, Pseudoshewanella and Parashewanella.</title>
        <authorList>
            <person name="Wang G."/>
        </authorList>
    </citation>
    <scope>NUCLEOTIDE SEQUENCE [LARGE SCALE GENOMIC DNA]</scope>
    <source>
        <strain evidence="3 4">KCTC 22492</strain>
    </source>
</reference>
<dbReference type="EMBL" id="QYYH01000040">
    <property type="protein sequence ID" value="RJY17480.1"/>
    <property type="molecule type" value="Genomic_DNA"/>
</dbReference>
<protein>
    <submittedName>
        <fullName evidence="3">DNA-binding response regulator</fullName>
    </submittedName>
</protein>
<dbReference type="CDD" id="cd06170">
    <property type="entry name" value="LuxR_C_like"/>
    <property type="match status" value="1"/>
</dbReference>
<organism evidence="3 4">
    <name type="scientific">Parashewanella spongiae</name>
    <dbReference type="NCBI Taxonomy" id="342950"/>
    <lineage>
        <taxon>Bacteria</taxon>
        <taxon>Pseudomonadati</taxon>
        <taxon>Pseudomonadota</taxon>
        <taxon>Gammaproteobacteria</taxon>
        <taxon>Alteromonadales</taxon>
        <taxon>Shewanellaceae</taxon>
        <taxon>Parashewanella</taxon>
    </lineage>
</organism>
<accession>A0A3A6TX63</accession>
<evidence type="ECO:0000256" key="1">
    <source>
        <dbReference type="ARBA" id="ARBA00023125"/>
    </source>
</evidence>
<dbReference type="AlphaFoldDB" id="A0A3A6TX63"/>
<dbReference type="GO" id="GO:0006355">
    <property type="term" value="P:regulation of DNA-templated transcription"/>
    <property type="evidence" value="ECO:0007669"/>
    <property type="project" value="InterPro"/>
</dbReference>
<dbReference type="SMART" id="SM00421">
    <property type="entry name" value="HTH_LUXR"/>
    <property type="match status" value="1"/>
</dbReference>
<evidence type="ECO:0000313" key="3">
    <source>
        <dbReference type="EMBL" id="RJY17480.1"/>
    </source>
</evidence>
<evidence type="ECO:0000313" key="4">
    <source>
        <dbReference type="Proteomes" id="UP000273022"/>
    </source>
</evidence>
<dbReference type="Proteomes" id="UP000273022">
    <property type="component" value="Unassembled WGS sequence"/>
</dbReference>
<dbReference type="InterPro" id="IPR016032">
    <property type="entry name" value="Sig_transdc_resp-reg_C-effctor"/>
</dbReference>
<dbReference type="InterPro" id="IPR039420">
    <property type="entry name" value="WalR-like"/>
</dbReference>
<dbReference type="RefSeq" id="WP_121853167.1">
    <property type="nucleotide sequence ID" value="NZ_CP037952.1"/>
</dbReference>
<proteinExistence type="predicted"/>
<comment type="caution">
    <text evidence="3">The sequence shown here is derived from an EMBL/GenBank/DDBJ whole genome shotgun (WGS) entry which is preliminary data.</text>
</comment>
<dbReference type="Gene3D" id="3.40.50.2300">
    <property type="match status" value="1"/>
</dbReference>
<dbReference type="Gene3D" id="1.10.10.10">
    <property type="entry name" value="Winged helix-like DNA-binding domain superfamily/Winged helix DNA-binding domain"/>
    <property type="match status" value="1"/>
</dbReference>
<feature type="domain" description="HTH luxR-type" evidence="2">
    <location>
        <begin position="152"/>
        <end position="217"/>
    </location>
</feature>
<keyword evidence="4" id="KW-1185">Reference proteome</keyword>